<feature type="region of interest" description="Disordered" evidence="1">
    <location>
        <begin position="67"/>
        <end position="125"/>
    </location>
</feature>
<feature type="compositionally biased region" description="Basic and acidic residues" evidence="1">
    <location>
        <begin position="84"/>
        <end position="113"/>
    </location>
</feature>
<organism evidence="2">
    <name type="scientific">Pediastrum duplex</name>
    <name type="common">Green alga</name>
    <dbReference type="NCBI Taxonomy" id="3105"/>
    <lineage>
        <taxon>Eukaryota</taxon>
        <taxon>Viridiplantae</taxon>
        <taxon>Chlorophyta</taxon>
        <taxon>core chlorophytes</taxon>
        <taxon>Chlorophyceae</taxon>
        <taxon>CS clade</taxon>
        <taxon>Sphaeropleales</taxon>
        <taxon>Hydrodictyaceae</taxon>
        <taxon>Pediastrum</taxon>
    </lineage>
</organism>
<dbReference type="AlphaFoldDB" id="A0A2U8GI67"/>
<feature type="compositionally biased region" description="Basic residues" evidence="1">
    <location>
        <begin position="114"/>
        <end position="124"/>
    </location>
</feature>
<keyword evidence="2" id="KW-0150">Chloroplast</keyword>
<dbReference type="EMBL" id="MF276979">
    <property type="protein sequence ID" value="AWI68343.1"/>
    <property type="molecule type" value="Genomic_DNA"/>
</dbReference>
<proteinExistence type="predicted"/>
<geneLocation type="chloroplast" evidence="2"/>
<reference evidence="2" key="1">
    <citation type="journal article" date="2018" name="Am. J. Bot.">
        <title>Organellar phylogenomics inform systematics in the green algal family Hydrodictyaceae (Chlorophyceae) and provide clues to the complex evolutionary history of plastid genomes in the green algal tree of life.</title>
        <authorList>
            <person name="McManus H.A."/>
            <person name="Fucikova K."/>
            <person name="Lewis P.O."/>
            <person name="Lewis L.A."/>
            <person name="Karol K.G."/>
        </authorList>
    </citation>
    <scope>NUCLEOTIDE SEQUENCE</scope>
</reference>
<keyword evidence="2" id="KW-0934">Plastid</keyword>
<accession>A0A2U8GI67</accession>
<protein>
    <submittedName>
        <fullName evidence="2">Uncharacterized protein</fullName>
    </submittedName>
</protein>
<name>A0A2U8GI67_PEDDU</name>
<evidence type="ECO:0000256" key="1">
    <source>
        <dbReference type="SAM" id="MobiDB-lite"/>
    </source>
</evidence>
<evidence type="ECO:0000313" key="2">
    <source>
        <dbReference type="EMBL" id="AWI68343.1"/>
    </source>
</evidence>
<sequence length="139" mass="15764">MKMSYRIICSRSEANALVFWLFTSSAQCASLASPKKRDQKTSSLGAPRLCLRIGSFRFFRFLGRASSHRLRRSERSLPLRGAHRRSEEPKKPSEEASATEAKEGEGCSGEPKKQRAFTTRKQRKNVSDFEICNSKRTCS</sequence>